<evidence type="ECO:0000313" key="3">
    <source>
        <dbReference type="Proteomes" id="UP000230423"/>
    </source>
</evidence>
<name>A0A2G9UAB6_TELCI</name>
<proteinExistence type="predicted"/>
<gene>
    <name evidence="2" type="ORF">TELCIR_11055</name>
</gene>
<accession>A0A2G9UAB6</accession>
<organism evidence="2 3">
    <name type="scientific">Teladorsagia circumcincta</name>
    <name type="common">Brown stomach worm</name>
    <name type="synonym">Ostertagia circumcincta</name>
    <dbReference type="NCBI Taxonomy" id="45464"/>
    <lineage>
        <taxon>Eukaryota</taxon>
        <taxon>Metazoa</taxon>
        <taxon>Ecdysozoa</taxon>
        <taxon>Nematoda</taxon>
        <taxon>Chromadorea</taxon>
        <taxon>Rhabditida</taxon>
        <taxon>Rhabditina</taxon>
        <taxon>Rhabditomorpha</taxon>
        <taxon>Strongyloidea</taxon>
        <taxon>Trichostrongylidae</taxon>
        <taxon>Teladorsagia</taxon>
    </lineage>
</organism>
<dbReference type="InterPro" id="IPR016186">
    <property type="entry name" value="C-type_lectin-like/link_sf"/>
</dbReference>
<dbReference type="EMBL" id="KZ347741">
    <property type="protein sequence ID" value="PIO67207.1"/>
    <property type="molecule type" value="Genomic_DNA"/>
</dbReference>
<dbReference type="InterPro" id="IPR001304">
    <property type="entry name" value="C-type_lectin-like"/>
</dbReference>
<reference evidence="2 3" key="1">
    <citation type="submission" date="2015-09" db="EMBL/GenBank/DDBJ databases">
        <title>Draft genome of the parasitic nematode Teladorsagia circumcincta isolate WARC Sus (inbred).</title>
        <authorList>
            <person name="Mitreva M."/>
        </authorList>
    </citation>
    <scope>NUCLEOTIDE SEQUENCE [LARGE SCALE GENOMIC DNA]</scope>
    <source>
        <strain evidence="2 3">S</strain>
    </source>
</reference>
<dbReference type="PANTHER" id="PTHR22803">
    <property type="entry name" value="MANNOSE, PHOSPHOLIPASE, LECTIN RECEPTOR RELATED"/>
    <property type="match status" value="1"/>
</dbReference>
<dbReference type="InterPro" id="IPR016187">
    <property type="entry name" value="CTDL_fold"/>
</dbReference>
<protein>
    <submittedName>
        <fullName evidence="2">Lectin C-type domain protein</fullName>
    </submittedName>
</protein>
<dbReference type="AlphaFoldDB" id="A0A2G9UAB6"/>
<feature type="domain" description="C-type lectin" evidence="1">
    <location>
        <begin position="25"/>
        <end position="132"/>
    </location>
</feature>
<evidence type="ECO:0000259" key="1">
    <source>
        <dbReference type="PROSITE" id="PS50041"/>
    </source>
</evidence>
<dbReference type="PROSITE" id="PS50041">
    <property type="entry name" value="C_TYPE_LECTIN_2"/>
    <property type="match status" value="1"/>
</dbReference>
<keyword evidence="3" id="KW-1185">Reference proteome</keyword>
<sequence>MTLADAETIASSAPKFCDVRYANTAEDACKKNGGHLVTICSEEENTFVGYMANFQNDYYNNRINTWIGLYRDPKNKNNWLWKSGETCGYRNWHQHEPNNEGGNEENVHFFSSHDQLTWNDNQKEEYFYYICERKTCPLDDQ</sequence>
<evidence type="ECO:0000313" key="2">
    <source>
        <dbReference type="EMBL" id="PIO67207.1"/>
    </source>
</evidence>
<dbReference type="SMART" id="SM00034">
    <property type="entry name" value="CLECT"/>
    <property type="match status" value="1"/>
</dbReference>
<dbReference type="InterPro" id="IPR050111">
    <property type="entry name" value="C-type_lectin/snaclec_domain"/>
</dbReference>
<dbReference type="OrthoDB" id="418245at2759"/>
<dbReference type="Gene3D" id="3.10.100.10">
    <property type="entry name" value="Mannose-Binding Protein A, subunit A"/>
    <property type="match status" value="1"/>
</dbReference>
<dbReference type="Proteomes" id="UP000230423">
    <property type="component" value="Unassembled WGS sequence"/>
</dbReference>
<dbReference type="Pfam" id="PF00059">
    <property type="entry name" value="Lectin_C"/>
    <property type="match status" value="1"/>
</dbReference>
<dbReference type="SUPFAM" id="SSF56436">
    <property type="entry name" value="C-type lectin-like"/>
    <property type="match status" value="1"/>
</dbReference>